<dbReference type="Proteomes" id="UP000095665">
    <property type="component" value="Chromosome I"/>
</dbReference>
<comment type="subunit">
    <text evidence="6">Component of the lipopolysaccharide transport and assembly complex. Interacts with LptD.</text>
</comment>
<dbReference type="Pfam" id="PF04390">
    <property type="entry name" value="LptE"/>
    <property type="match status" value="1"/>
</dbReference>
<dbReference type="InterPro" id="IPR007485">
    <property type="entry name" value="LPS_assembly_LptE"/>
</dbReference>
<comment type="subcellular location">
    <subcellularLocation>
        <location evidence="6">Cell outer membrane</location>
        <topology evidence="6">Lipid-anchor</topology>
    </subcellularLocation>
</comment>
<comment type="similarity">
    <text evidence="6">Belongs to the LptE lipoprotein family.</text>
</comment>
<keyword evidence="3 6" id="KW-0564">Palmitate</keyword>
<keyword evidence="5 6" id="KW-0449">Lipoprotein</keyword>
<sequence>MRYLALLLIPNLAMISTTGCGYRLCDTESQIPTKIKTIILNSYDPYGPLTRAVKAELILNNVKLVDNAKDKNNMPLSLYIIGSSKNKISASVFQDGKTAEYQMILSVYAQVLISGKDYYPINVKVYRSFLDNSLTALAKDSEEDIILKEMHYQAAKKLVHRLITMYVEKTVTSSLNLKVKQQLSTASDARVLIT</sequence>
<dbReference type="STRING" id="1070130.FVIR_GE00506"/>
<dbReference type="Gene3D" id="3.30.160.150">
    <property type="entry name" value="Lipoprotein like domain"/>
    <property type="match status" value="1"/>
</dbReference>
<evidence type="ECO:0000313" key="7">
    <source>
        <dbReference type="EMBL" id="CUX96345.1"/>
    </source>
</evidence>
<dbReference type="KEGG" id="ged:FVIR_GE00506"/>
<keyword evidence="4 6" id="KW-0998">Cell outer membrane</keyword>
<gene>
    <name evidence="6 7" type="primary">lptE</name>
    <name evidence="7" type="ORF">FVIR_GE00506</name>
</gene>
<evidence type="ECO:0000256" key="3">
    <source>
        <dbReference type="ARBA" id="ARBA00023139"/>
    </source>
</evidence>
<keyword evidence="2 6" id="KW-0472">Membrane</keyword>
<reference evidence="8" key="1">
    <citation type="submission" date="2016-01" db="EMBL/GenBank/DDBJ databases">
        <authorList>
            <person name="Husnik F."/>
        </authorList>
    </citation>
    <scope>NUCLEOTIDE SEQUENCE [LARGE SCALE GENOMIC DNA]</scope>
</reference>
<evidence type="ECO:0000313" key="8">
    <source>
        <dbReference type="Proteomes" id="UP000095665"/>
    </source>
</evidence>
<dbReference type="PANTHER" id="PTHR38098">
    <property type="entry name" value="LPS-ASSEMBLY LIPOPROTEIN LPTE"/>
    <property type="match status" value="1"/>
</dbReference>
<dbReference type="PROSITE" id="PS51257">
    <property type="entry name" value="PROKAR_LIPOPROTEIN"/>
    <property type="match status" value="1"/>
</dbReference>
<dbReference type="PATRIC" id="fig|1070130.3.peg.844"/>
<dbReference type="GO" id="GO:1990351">
    <property type="term" value="C:transporter complex"/>
    <property type="evidence" value="ECO:0007669"/>
    <property type="project" value="TreeGrafter"/>
</dbReference>
<evidence type="ECO:0000256" key="1">
    <source>
        <dbReference type="ARBA" id="ARBA00022729"/>
    </source>
</evidence>
<keyword evidence="1 6" id="KW-0732">Signal</keyword>
<dbReference type="OrthoDB" id="5801564at2"/>
<dbReference type="GO" id="GO:0043165">
    <property type="term" value="P:Gram-negative-bacterium-type cell outer membrane assembly"/>
    <property type="evidence" value="ECO:0007669"/>
    <property type="project" value="UniProtKB-UniRule"/>
</dbReference>
<dbReference type="AlphaFoldDB" id="A0A143WRG6"/>
<evidence type="ECO:0000256" key="4">
    <source>
        <dbReference type="ARBA" id="ARBA00023237"/>
    </source>
</evidence>
<evidence type="ECO:0000256" key="2">
    <source>
        <dbReference type="ARBA" id="ARBA00023136"/>
    </source>
</evidence>
<keyword evidence="8" id="KW-1185">Reference proteome</keyword>
<dbReference type="GO" id="GO:0015920">
    <property type="term" value="P:lipopolysaccharide transport"/>
    <property type="evidence" value="ECO:0007669"/>
    <property type="project" value="TreeGrafter"/>
</dbReference>
<name>A0A143WRG6_9ENTR</name>
<protein>
    <recommendedName>
        <fullName evidence="6">LPS-assembly lipoprotein LptE</fullName>
    </recommendedName>
</protein>
<dbReference type="EMBL" id="LN999832">
    <property type="protein sequence ID" value="CUX96345.1"/>
    <property type="molecule type" value="Genomic_DNA"/>
</dbReference>
<accession>A0A143WRG6</accession>
<dbReference type="HAMAP" id="MF_01186">
    <property type="entry name" value="LPS_assembly_LptE"/>
    <property type="match status" value="1"/>
</dbReference>
<dbReference type="PANTHER" id="PTHR38098:SF1">
    <property type="entry name" value="LPS-ASSEMBLY LIPOPROTEIN LPTE"/>
    <property type="match status" value="1"/>
</dbReference>
<comment type="function">
    <text evidence="6">Together with LptD, is involved in the assembly of lipopolysaccharide (LPS) at the surface of the outer membrane. Required for the proper assembly of LptD. Binds LPS and may serve as the LPS recognition site at the outer membrane.</text>
</comment>
<proteinExistence type="inferred from homology"/>
<evidence type="ECO:0000256" key="5">
    <source>
        <dbReference type="ARBA" id="ARBA00023288"/>
    </source>
</evidence>
<dbReference type="GO" id="GO:0001530">
    <property type="term" value="F:lipopolysaccharide binding"/>
    <property type="evidence" value="ECO:0007669"/>
    <property type="project" value="TreeGrafter"/>
</dbReference>
<dbReference type="GO" id="GO:0009279">
    <property type="term" value="C:cell outer membrane"/>
    <property type="evidence" value="ECO:0007669"/>
    <property type="project" value="UniProtKB-SubCell"/>
</dbReference>
<evidence type="ECO:0000256" key="6">
    <source>
        <dbReference type="HAMAP-Rule" id="MF_01186"/>
    </source>
</evidence>
<organism evidence="7 8">
    <name type="scientific">Candidatus Gullanella endobia</name>
    <dbReference type="NCBI Taxonomy" id="1070130"/>
    <lineage>
        <taxon>Bacteria</taxon>
        <taxon>Pseudomonadati</taxon>
        <taxon>Pseudomonadota</taxon>
        <taxon>Gammaproteobacteria</taxon>
        <taxon>Enterobacterales</taxon>
        <taxon>Enterobacteriaceae</taxon>
        <taxon>Candidatus Gullanella</taxon>
    </lineage>
</organism>